<feature type="chain" id="PRO_5003684405" description="DUF3347 domain-containing protein" evidence="2">
    <location>
        <begin position="24"/>
        <end position="222"/>
    </location>
</feature>
<sequence length="222" mass="24353">MKTKIFFAAIIAFAMVSCNSNNSSQNNGEETEVTGHEEHEHQGGHDHNDGHSHGNASGKHSDEGVATEEQQENITVERSDVTAGIINAYLGIKDALANDNQQAAAKAGTQLAESAGAFNINTFSTEQQKEIKEILDVAKEHGEHISKSEIDHQREHFETLTTDIKDLLKIAGADRNLYVQYCPMYNNKRGGSWLSASNEVKNPLFGSKMLKCGKVQQEITVE</sequence>
<gene>
    <name evidence="4" type="ordered locus">Belba_2049</name>
</gene>
<dbReference type="PATRIC" id="fig|866536.3.peg.2108"/>
<evidence type="ECO:0000259" key="3">
    <source>
        <dbReference type="Pfam" id="PF11827"/>
    </source>
</evidence>
<feature type="compositionally biased region" description="Basic and acidic residues" evidence="1">
    <location>
        <begin position="33"/>
        <end position="52"/>
    </location>
</feature>
<name>I3Z5V4_BELBD</name>
<keyword evidence="2" id="KW-0732">Signal</keyword>
<accession>I3Z5V4</accession>
<dbReference type="Proteomes" id="UP000006050">
    <property type="component" value="Chromosome"/>
</dbReference>
<dbReference type="Pfam" id="PF11827">
    <property type="entry name" value="DUF3347"/>
    <property type="match status" value="1"/>
</dbReference>
<evidence type="ECO:0000313" key="5">
    <source>
        <dbReference type="Proteomes" id="UP000006050"/>
    </source>
</evidence>
<evidence type="ECO:0000313" key="4">
    <source>
        <dbReference type="EMBL" id="AFL84622.1"/>
    </source>
</evidence>
<protein>
    <recommendedName>
        <fullName evidence="3">DUF3347 domain-containing protein</fullName>
    </recommendedName>
</protein>
<reference evidence="5" key="1">
    <citation type="submission" date="2012-06" db="EMBL/GenBank/DDBJ databases">
        <title>The complete genome of Belliella baltica DSM 15883.</title>
        <authorList>
            <person name="Lucas S."/>
            <person name="Copeland A."/>
            <person name="Lapidus A."/>
            <person name="Goodwin L."/>
            <person name="Pitluck S."/>
            <person name="Peters L."/>
            <person name="Mikhailova N."/>
            <person name="Davenport K."/>
            <person name="Kyrpides N."/>
            <person name="Mavromatis K."/>
            <person name="Pagani I."/>
            <person name="Ivanova N."/>
            <person name="Ovchinnikova G."/>
            <person name="Zeytun A."/>
            <person name="Detter J.C."/>
            <person name="Han C."/>
            <person name="Land M."/>
            <person name="Hauser L."/>
            <person name="Markowitz V."/>
            <person name="Cheng J.-F."/>
            <person name="Hugenholtz P."/>
            <person name="Woyke T."/>
            <person name="Wu D."/>
            <person name="Tindall B."/>
            <person name="Pomrenke H."/>
            <person name="Brambilla E."/>
            <person name="Klenk H.-P."/>
            <person name="Eisen J.A."/>
        </authorList>
    </citation>
    <scope>NUCLEOTIDE SEQUENCE [LARGE SCALE GENOMIC DNA]</scope>
    <source>
        <strain evidence="5">DSM 15883 / CIP 108006 / LMG 21964 / BA134</strain>
    </source>
</reference>
<evidence type="ECO:0000256" key="2">
    <source>
        <dbReference type="SAM" id="SignalP"/>
    </source>
</evidence>
<dbReference type="RefSeq" id="WP_014772593.1">
    <property type="nucleotide sequence ID" value="NC_018010.1"/>
</dbReference>
<dbReference type="STRING" id="866536.Belba_2049"/>
<dbReference type="AlphaFoldDB" id="I3Z5V4"/>
<feature type="region of interest" description="Disordered" evidence="1">
    <location>
        <begin position="22"/>
        <end position="78"/>
    </location>
</feature>
<dbReference type="HOGENOM" id="CLU_101306_0_0_10"/>
<proteinExistence type="predicted"/>
<dbReference type="PROSITE" id="PS51257">
    <property type="entry name" value="PROKAR_LIPOPROTEIN"/>
    <property type="match status" value="1"/>
</dbReference>
<organism evidence="4 5">
    <name type="scientific">Belliella baltica (strain DSM 15883 / CIP 108006 / LMG 21964 / BA134)</name>
    <dbReference type="NCBI Taxonomy" id="866536"/>
    <lineage>
        <taxon>Bacteria</taxon>
        <taxon>Pseudomonadati</taxon>
        <taxon>Bacteroidota</taxon>
        <taxon>Cytophagia</taxon>
        <taxon>Cytophagales</taxon>
        <taxon>Cyclobacteriaceae</taxon>
        <taxon>Belliella</taxon>
    </lineage>
</organism>
<dbReference type="eggNOG" id="COG0845">
    <property type="taxonomic scope" value="Bacteria"/>
</dbReference>
<evidence type="ECO:0000256" key="1">
    <source>
        <dbReference type="SAM" id="MobiDB-lite"/>
    </source>
</evidence>
<dbReference type="KEGG" id="bbd:Belba_2049"/>
<dbReference type="EMBL" id="CP003281">
    <property type="protein sequence ID" value="AFL84622.1"/>
    <property type="molecule type" value="Genomic_DNA"/>
</dbReference>
<dbReference type="InterPro" id="IPR021782">
    <property type="entry name" value="DUF3347"/>
</dbReference>
<feature type="signal peptide" evidence="2">
    <location>
        <begin position="1"/>
        <end position="23"/>
    </location>
</feature>
<feature type="domain" description="DUF3347" evidence="3">
    <location>
        <begin position="85"/>
        <end position="175"/>
    </location>
</feature>
<keyword evidence="5" id="KW-1185">Reference proteome</keyword>